<dbReference type="GO" id="GO:0017038">
    <property type="term" value="P:protein import"/>
    <property type="evidence" value="ECO:0007669"/>
    <property type="project" value="TreeGrafter"/>
</dbReference>
<accession>A0A1F6H1L6</accession>
<dbReference type="PANTHER" id="PTHR30625:SF11">
    <property type="entry name" value="MOTA_TOLQ_EXBB PROTON CHANNEL DOMAIN-CONTAINING PROTEIN"/>
    <property type="match status" value="1"/>
</dbReference>
<evidence type="ECO:0000256" key="1">
    <source>
        <dbReference type="ARBA" id="ARBA00004651"/>
    </source>
</evidence>
<feature type="domain" description="MotA/TolQ/ExbB proton channel" evidence="8">
    <location>
        <begin position="72"/>
        <end position="191"/>
    </location>
</feature>
<feature type="transmembrane region" description="Helical" evidence="7">
    <location>
        <begin position="110"/>
        <end position="130"/>
    </location>
</feature>
<name>A0A1F6H1L6_9PROT</name>
<evidence type="ECO:0000256" key="4">
    <source>
        <dbReference type="ARBA" id="ARBA00022989"/>
    </source>
</evidence>
<keyword evidence="2" id="KW-1003">Cell membrane</keyword>
<comment type="similarity">
    <text evidence="6">Belongs to the exbB/tolQ family.</text>
</comment>
<keyword evidence="6" id="KW-0813">Transport</keyword>
<evidence type="ECO:0000256" key="6">
    <source>
        <dbReference type="RuleBase" id="RU004057"/>
    </source>
</evidence>
<evidence type="ECO:0000256" key="5">
    <source>
        <dbReference type="ARBA" id="ARBA00023136"/>
    </source>
</evidence>
<keyword evidence="4 7" id="KW-1133">Transmembrane helix</keyword>
<comment type="subcellular location">
    <subcellularLocation>
        <location evidence="1">Cell membrane</location>
        <topology evidence="1">Multi-pass membrane protein</topology>
    </subcellularLocation>
    <subcellularLocation>
        <location evidence="6">Membrane</location>
        <topology evidence="6">Multi-pass membrane protein</topology>
    </subcellularLocation>
</comment>
<reference evidence="9 10" key="1">
    <citation type="journal article" date="2016" name="Nat. Commun.">
        <title>Thousands of microbial genomes shed light on interconnected biogeochemical processes in an aquifer system.</title>
        <authorList>
            <person name="Anantharaman K."/>
            <person name="Brown C.T."/>
            <person name="Hug L.A."/>
            <person name="Sharon I."/>
            <person name="Castelle C.J."/>
            <person name="Probst A.J."/>
            <person name="Thomas B.C."/>
            <person name="Singh A."/>
            <person name="Wilkins M.J."/>
            <person name="Karaoz U."/>
            <person name="Brodie E.L."/>
            <person name="Williams K.H."/>
            <person name="Hubbard S.S."/>
            <person name="Banfield J.F."/>
        </authorList>
    </citation>
    <scope>NUCLEOTIDE SEQUENCE [LARGE SCALE GENOMIC DNA]</scope>
</reference>
<protein>
    <recommendedName>
        <fullName evidence="8">MotA/TolQ/ExbB proton channel domain-containing protein</fullName>
    </recommendedName>
</protein>
<organism evidence="9 10">
    <name type="scientific">Candidatus Lambdaproteobacteria bacterium RIFOXYD2_FULL_56_26</name>
    <dbReference type="NCBI Taxonomy" id="1817773"/>
    <lineage>
        <taxon>Bacteria</taxon>
        <taxon>Pseudomonadati</taxon>
        <taxon>Pseudomonadota</taxon>
        <taxon>Candidatus Lambdaproteobacteria</taxon>
    </lineage>
</organism>
<evidence type="ECO:0000256" key="2">
    <source>
        <dbReference type="ARBA" id="ARBA00022475"/>
    </source>
</evidence>
<dbReference type="Pfam" id="PF01618">
    <property type="entry name" value="MotA_ExbB"/>
    <property type="match status" value="1"/>
</dbReference>
<evidence type="ECO:0000313" key="9">
    <source>
        <dbReference type="EMBL" id="OGH04278.1"/>
    </source>
</evidence>
<keyword evidence="6" id="KW-0653">Protein transport</keyword>
<dbReference type="PANTHER" id="PTHR30625">
    <property type="entry name" value="PROTEIN TOLQ"/>
    <property type="match status" value="1"/>
</dbReference>
<feature type="transmembrane region" description="Helical" evidence="7">
    <location>
        <begin position="150"/>
        <end position="176"/>
    </location>
</feature>
<keyword evidence="3 7" id="KW-0812">Transmembrane</keyword>
<comment type="caution">
    <text evidence="9">The sequence shown here is derived from an EMBL/GenBank/DDBJ whole genome shotgun (WGS) entry which is preliminary data.</text>
</comment>
<evidence type="ECO:0000256" key="7">
    <source>
        <dbReference type="SAM" id="Phobius"/>
    </source>
</evidence>
<dbReference type="AlphaFoldDB" id="A0A1F6H1L6"/>
<dbReference type="EMBL" id="MFNF01000005">
    <property type="protein sequence ID" value="OGH04278.1"/>
    <property type="molecule type" value="Genomic_DNA"/>
</dbReference>
<dbReference type="InterPro" id="IPR002898">
    <property type="entry name" value="MotA_ExbB_proton_chnl"/>
</dbReference>
<evidence type="ECO:0000313" key="10">
    <source>
        <dbReference type="Proteomes" id="UP000177583"/>
    </source>
</evidence>
<gene>
    <name evidence="9" type="ORF">A2557_10790</name>
</gene>
<feature type="transmembrane region" description="Helical" evidence="7">
    <location>
        <begin position="12"/>
        <end position="31"/>
    </location>
</feature>
<evidence type="ECO:0000256" key="3">
    <source>
        <dbReference type="ARBA" id="ARBA00022692"/>
    </source>
</evidence>
<sequence length="206" mass="22529">MNFLSPEMLAQGGPIVLVQLVVSVVALAIVLERLVYLRHSNIVKLDLYHEVLRLVAGGQPKVALETAKGDPSPMMRICEAALSHPEQTQDQLRETIEDAGRHEAPRLERYLTSLQTIAVISPLLGLLGTVTGMMRVFETIVTEGNGNTSLLAGGISEAMVTTAVGLTIAIPALVFYSYLSRRAENLLIEMERYALRLHATLGRRSK</sequence>
<dbReference type="InterPro" id="IPR050790">
    <property type="entry name" value="ExbB/TolQ_transport"/>
</dbReference>
<dbReference type="Proteomes" id="UP000177583">
    <property type="component" value="Unassembled WGS sequence"/>
</dbReference>
<evidence type="ECO:0000259" key="8">
    <source>
        <dbReference type="Pfam" id="PF01618"/>
    </source>
</evidence>
<dbReference type="GO" id="GO:0005886">
    <property type="term" value="C:plasma membrane"/>
    <property type="evidence" value="ECO:0007669"/>
    <property type="project" value="UniProtKB-SubCell"/>
</dbReference>
<keyword evidence="5 7" id="KW-0472">Membrane</keyword>
<proteinExistence type="inferred from homology"/>